<name>A0AAD0SA68_RALSL</name>
<dbReference type="InterPro" id="IPR011008">
    <property type="entry name" value="Dimeric_a/b-barrel"/>
</dbReference>
<geneLocation type="plasmid" evidence="3 4">
    <name>unnamed</name>
</geneLocation>
<reference evidence="3 4" key="1">
    <citation type="submission" date="2017-08" db="EMBL/GenBank/DDBJ databases">
        <title>Genome sequences of Ralstonia solanacearum Species Complex (RSSC) isolated from Potato bacterial wilts in Korea.</title>
        <authorList>
            <person name="Cho H."/>
            <person name="Song E.-S."/>
            <person name="Lee Y.K."/>
            <person name="Lee S."/>
            <person name="Lee S.-W."/>
            <person name="Jo A."/>
            <person name="Kim J.-G."/>
            <person name="Hwang I."/>
        </authorList>
    </citation>
    <scope>NUCLEOTIDE SEQUENCE [LARGE SCALE GENOMIC DNA]</scope>
    <source>
        <strain evidence="3 4">T98</strain>
        <plasmid evidence="3 4">unnamed</plasmid>
    </source>
</reference>
<dbReference type="RefSeq" id="WP_118870286.1">
    <property type="nucleotide sequence ID" value="NZ_CP022760.1"/>
</dbReference>
<accession>A0AAD0SA68</accession>
<dbReference type="EMBL" id="CP022760">
    <property type="protein sequence ID" value="AXV83653.1"/>
    <property type="molecule type" value="Genomic_DNA"/>
</dbReference>
<keyword evidence="3" id="KW-0614">Plasmid</keyword>
<comment type="similarity">
    <text evidence="1">Belongs to the YciI family.</text>
</comment>
<evidence type="ECO:0000256" key="1">
    <source>
        <dbReference type="ARBA" id="ARBA00007689"/>
    </source>
</evidence>
<dbReference type="Proteomes" id="UP000261758">
    <property type="component" value="Plasmid unnamed"/>
</dbReference>
<sequence>MRFMVLRLADPDTEAGVMPSEDLFAAMGQYMEALANAGVLLGGEGLHPSAAGARVEFRGGKPSVIDGPFAEARELIAGYAILQVKSLEDALECCKRWPALDGGGNVRLEIRRIYEAEDFGAAFTPEEREREERLRAELAARQP</sequence>
<evidence type="ECO:0000313" key="3">
    <source>
        <dbReference type="EMBL" id="AXV83653.1"/>
    </source>
</evidence>
<feature type="domain" description="YCII-related" evidence="2">
    <location>
        <begin position="1"/>
        <end position="109"/>
    </location>
</feature>
<dbReference type="AlphaFoldDB" id="A0AAD0SA68"/>
<gene>
    <name evidence="3" type="ORF">CJO77_18905</name>
</gene>
<dbReference type="PANTHER" id="PTHR35174:SF4">
    <property type="entry name" value="BLL7163 PROTEIN"/>
    <property type="match status" value="1"/>
</dbReference>
<dbReference type="SUPFAM" id="SSF54909">
    <property type="entry name" value="Dimeric alpha+beta barrel"/>
    <property type="match status" value="1"/>
</dbReference>
<organism evidence="3 4">
    <name type="scientific">Ralstonia solanacearum</name>
    <name type="common">Pseudomonas solanacearum</name>
    <dbReference type="NCBI Taxonomy" id="305"/>
    <lineage>
        <taxon>Bacteria</taxon>
        <taxon>Pseudomonadati</taxon>
        <taxon>Pseudomonadota</taxon>
        <taxon>Betaproteobacteria</taxon>
        <taxon>Burkholderiales</taxon>
        <taxon>Burkholderiaceae</taxon>
        <taxon>Ralstonia</taxon>
        <taxon>Ralstonia solanacearum species complex</taxon>
    </lineage>
</organism>
<evidence type="ECO:0000313" key="4">
    <source>
        <dbReference type="Proteomes" id="UP000261758"/>
    </source>
</evidence>
<dbReference type="Gene3D" id="3.30.70.1060">
    <property type="entry name" value="Dimeric alpha+beta barrel"/>
    <property type="match status" value="1"/>
</dbReference>
<protein>
    <submittedName>
        <fullName evidence="3">Dehydrogenase</fullName>
    </submittedName>
</protein>
<evidence type="ECO:0000259" key="2">
    <source>
        <dbReference type="Pfam" id="PF03795"/>
    </source>
</evidence>
<proteinExistence type="inferred from homology"/>
<dbReference type="InterPro" id="IPR005545">
    <property type="entry name" value="YCII"/>
</dbReference>
<dbReference type="Pfam" id="PF03795">
    <property type="entry name" value="YCII"/>
    <property type="match status" value="1"/>
</dbReference>
<dbReference type="PANTHER" id="PTHR35174">
    <property type="entry name" value="BLL7171 PROTEIN-RELATED"/>
    <property type="match status" value="1"/>
</dbReference>